<dbReference type="RefSeq" id="WP_379678128.1">
    <property type="nucleotide sequence ID" value="NZ_JBHLWP010000006.1"/>
</dbReference>
<dbReference type="InterPro" id="IPR008557">
    <property type="entry name" value="PhoX"/>
</dbReference>
<evidence type="ECO:0000313" key="3">
    <source>
        <dbReference type="Proteomes" id="UP001589773"/>
    </source>
</evidence>
<name>A0ABV6FCR0_9BURK</name>
<gene>
    <name evidence="2" type="ORF">ACFFJK_05410</name>
</gene>
<dbReference type="Proteomes" id="UP001589773">
    <property type="component" value="Unassembled WGS sequence"/>
</dbReference>
<protein>
    <submittedName>
        <fullName evidence="2">PhoX family phosphatase</fullName>
    </submittedName>
</protein>
<feature type="chain" id="PRO_5045769359" evidence="1">
    <location>
        <begin position="45"/>
        <end position="505"/>
    </location>
</feature>
<evidence type="ECO:0000313" key="2">
    <source>
        <dbReference type="EMBL" id="MFC0251321.1"/>
    </source>
</evidence>
<evidence type="ECO:0000256" key="1">
    <source>
        <dbReference type="SAM" id="SignalP"/>
    </source>
</evidence>
<dbReference type="EMBL" id="JBHLWP010000006">
    <property type="protein sequence ID" value="MFC0251321.1"/>
    <property type="molecule type" value="Genomic_DNA"/>
</dbReference>
<accession>A0ABV6FCR0</accession>
<organism evidence="2 3">
    <name type="scientific">Massilia consociata</name>
    <dbReference type="NCBI Taxonomy" id="760117"/>
    <lineage>
        <taxon>Bacteria</taxon>
        <taxon>Pseudomonadati</taxon>
        <taxon>Pseudomonadota</taxon>
        <taxon>Betaproteobacteria</taxon>
        <taxon>Burkholderiales</taxon>
        <taxon>Oxalobacteraceae</taxon>
        <taxon>Telluria group</taxon>
        <taxon>Massilia</taxon>
    </lineage>
</organism>
<dbReference type="Pfam" id="PF05787">
    <property type="entry name" value="PhoX"/>
    <property type="match status" value="2"/>
</dbReference>
<dbReference type="PROSITE" id="PS51318">
    <property type="entry name" value="TAT"/>
    <property type="match status" value="1"/>
</dbReference>
<dbReference type="PANTHER" id="PTHR35399">
    <property type="entry name" value="SLR8030 PROTEIN"/>
    <property type="match status" value="1"/>
</dbReference>
<dbReference type="SUPFAM" id="SSF63825">
    <property type="entry name" value="YWTD domain"/>
    <property type="match status" value="1"/>
</dbReference>
<keyword evidence="1" id="KW-0732">Signal</keyword>
<sequence length="505" mass="52525">MTDKDISPQDVSPTRRNLLKGLAGSTALPFIGAFAALQAQQAMAANGATALVDSPYGPIAPVNDLTTGLPLLQLPAGFTYKSFGWRGDLMTDGKACPGGHDGMGVVLSRKVGRSTELVLIRNHEIGGSAPSNFLNAIGVYDSGAVSATSGNRFGGGTTNLLFRDGNWVSMTPSLGGTQTNCAGGITPWGTWLTCEEVGSDAVSASGKKHGYVFEVHSDPARTTGQPIVGMGRFAHEAAAVDPATCIVYQTEDSSGKSGFYRYIPDITTGAPGTLAMGGVLQMAKVKGINNVNLATMPVDAKYELEWVNIANPDANRGDAVGLSGVRITNAAGPFVQGWVQGAARMNRGEGIWYAQGKVYVMDTAGGPVQRGTIWELDLATQVLKCIYASPSPLVGNMGDNLTVSPRNAILICEDASTAATDSFGFGQRLMGLTGLGDAYIFAKNNIVLTAAQLQGAGKLASLAGDQRGNEFAGACFDPTGRYLFVNIQTPGVTFAITGPWAKGPL</sequence>
<feature type="signal peptide" evidence="1">
    <location>
        <begin position="1"/>
        <end position="44"/>
    </location>
</feature>
<dbReference type="PANTHER" id="PTHR35399:SF4">
    <property type="entry name" value="MEMBRANE PROTEIN"/>
    <property type="match status" value="1"/>
</dbReference>
<comment type="caution">
    <text evidence="2">The sequence shown here is derived from an EMBL/GenBank/DDBJ whole genome shotgun (WGS) entry which is preliminary data.</text>
</comment>
<keyword evidence="3" id="KW-1185">Reference proteome</keyword>
<reference evidence="2 3" key="1">
    <citation type="submission" date="2024-09" db="EMBL/GenBank/DDBJ databases">
        <authorList>
            <person name="Sun Q."/>
            <person name="Mori K."/>
        </authorList>
    </citation>
    <scope>NUCLEOTIDE SEQUENCE [LARGE SCALE GENOMIC DNA]</scope>
    <source>
        <strain evidence="2 3">CCM 7792</strain>
    </source>
</reference>
<dbReference type="InterPro" id="IPR006311">
    <property type="entry name" value="TAT_signal"/>
</dbReference>
<proteinExistence type="predicted"/>